<accession>A0A5C1AE10</accession>
<dbReference type="AlphaFoldDB" id="A0A5C1AE10"/>
<dbReference type="InterPro" id="IPR050155">
    <property type="entry name" value="HAD-like_hydrolase_sf"/>
</dbReference>
<dbReference type="InterPro" id="IPR023214">
    <property type="entry name" value="HAD_sf"/>
</dbReference>
<keyword evidence="1" id="KW-0378">Hydrolase</keyword>
<dbReference type="KEGG" id="lrs:PX52LOC_04617"/>
<dbReference type="GO" id="GO:0006281">
    <property type="term" value="P:DNA repair"/>
    <property type="evidence" value="ECO:0007669"/>
    <property type="project" value="TreeGrafter"/>
</dbReference>
<gene>
    <name evidence="1" type="ORF">PX52LOC_04617</name>
</gene>
<dbReference type="Gene3D" id="3.40.50.1000">
    <property type="entry name" value="HAD superfamily/HAD-like"/>
    <property type="match status" value="1"/>
</dbReference>
<dbReference type="GO" id="GO:0005829">
    <property type="term" value="C:cytosol"/>
    <property type="evidence" value="ECO:0007669"/>
    <property type="project" value="TreeGrafter"/>
</dbReference>
<dbReference type="Gene3D" id="1.10.150.240">
    <property type="entry name" value="Putative phosphatase, domain 2"/>
    <property type="match status" value="1"/>
</dbReference>
<protein>
    <submittedName>
        <fullName evidence="1">HAD family hydrolase</fullName>
    </submittedName>
</protein>
<dbReference type="Pfam" id="PF13419">
    <property type="entry name" value="HAD_2"/>
    <property type="match status" value="1"/>
</dbReference>
<dbReference type="InterPro" id="IPR006439">
    <property type="entry name" value="HAD-SF_hydro_IA"/>
</dbReference>
<dbReference type="OrthoDB" id="9807630at2"/>
<dbReference type="NCBIfam" id="TIGR01509">
    <property type="entry name" value="HAD-SF-IA-v3"/>
    <property type="match status" value="1"/>
</dbReference>
<reference evidence="2" key="1">
    <citation type="submission" date="2019-08" db="EMBL/GenBank/DDBJ databases">
        <title>Limnoglobus roseus gen. nov., sp. nov., a novel freshwater planctomycete with a giant genome from the family Gemmataceae.</title>
        <authorList>
            <person name="Kulichevskaya I.S."/>
            <person name="Naumoff D.G."/>
            <person name="Miroshnikov K."/>
            <person name="Ivanova A."/>
            <person name="Philippov D.A."/>
            <person name="Hakobyan A."/>
            <person name="Rijpstra I.C."/>
            <person name="Sinninghe Damste J.S."/>
            <person name="Liesack W."/>
            <person name="Dedysh S.N."/>
        </authorList>
    </citation>
    <scope>NUCLEOTIDE SEQUENCE [LARGE SCALE GENOMIC DNA]</scope>
    <source>
        <strain evidence="2">PX52</strain>
    </source>
</reference>
<dbReference type="PANTHER" id="PTHR43434">
    <property type="entry name" value="PHOSPHOGLYCOLATE PHOSPHATASE"/>
    <property type="match status" value="1"/>
</dbReference>
<proteinExistence type="predicted"/>
<keyword evidence="2" id="KW-1185">Reference proteome</keyword>
<dbReference type="Proteomes" id="UP000324974">
    <property type="component" value="Chromosome"/>
</dbReference>
<evidence type="ECO:0000313" key="1">
    <source>
        <dbReference type="EMBL" id="QEL17619.1"/>
    </source>
</evidence>
<dbReference type="PRINTS" id="PR00413">
    <property type="entry name" value="HADHALOGNASE"/>
</dbReference>
<dbReference type="SFLD" id="SFLDG01135">
    <property type="entry name" value="C1.5.6:_HAD__Beta-PGM__Phospha"/>
    <property type="match status" value="1"/>
</dbReference>
<dbReference type="InterPro" id="IPR036412">
    <property type="entry name" value="HAD-like_sf"/>
</dbReference>
<dbReference type="SFLD" id="SFLDS00003">
    <property type="entry name" value="Haloacid_Dehalogenase"/>
    <property type="match status" value="1"/>
</dbReference>
<dbReference type="EMBL" id="CP042425">
    <property type="protein sequence ID" value="QEL17619.1"/>
    <property type="molecule type" value="Genomic_DNA"/>
</dbReference>
<dbReference type="InterPro" id="IPR023198">
    <property type="entry name" value="PGP-like_dom2"/>
</dbReference>
<dbReference type="PANTHER" id="PTHR43434:SF16">
    <property type="entry name" value="BLL8046 PROTEIN"/>
    <property type="match status" value="1"/>
</dbReference>
<sequence length="219" mass="23979">MPTTRGVLLDVDGTLVDSNDAHAHAWVQAFQETGRSVPFEIVRPLIGMGGDKLLPKVSGIDAESAEGKKVSDRRGEIFLEEFLPTLRPCRGVEELLQLLKGRGLKLVVASSAKERELKSLLRLFNGERYVEEKASSDDADKSKPDPDILHAALKKIALTPAEVVMLGDTPYDVEAARRAKVRVIALRCGGWADRDLAADAVYDDPRDLAARIEQSPLAR</sequence>
<evidence type="ECO:0000313" key="2">
    <source>
        <dbReference type="Proteomes" id="UP000324974"/>
    </source>
</evidence>
<dbReference type="SUPFAM" id="SSF56784">
    <property type="entry name" value="HAD-like"/>
    <property type="match status" value="1"/>
</dbReference>
<organism evidence="1 2">
    <name type="scientific">Limnoglobus roseus</name>
    <dbReference type="NCBI Taxonomy" id="2598579"/>
    <lineage>
        <taxon>Bacteria</taxon>
        <taxon>Pseudomonadati</taxon>
        <taxon>Planctomycetota</taxon>
        <taxon>Planctomycetia</taxon>
        <taxon>Gemmatales</taxon>
        <taxon>Gemmataceae</taxon>
        <taxon>Limnoglobus</taxon>
    </lineage>
</organism>
<dbReference type="RefSeq" id="WP_149112206.1">
    <property type="nucleotide sequence ID" value="NZ_CP042425.1"/>
</dbReference>
<dbReference type="SFLD" id="SFLDG01129">
    <property type="entry name" value="C1.5:_HAD__Beta-PGM__Phosphata"/>
    <property type="match status" value="1"/>
</dbReference>
<dbReference type="InterPro" id="IPR041492">
    <property type="entry name" value="HAD_2"/>
</dbReference>
<dbReference type="NCBIfam" id="TIGR01549">
    <property type="entry name" value="HAD-SF-IA-v1"/>
    <property type="match status" value="1"/>
</dbReference>
<dbReference type="GO" id="GO:0008967">
    <property type="term" value="F:phosphoglycolate phosphatase activity"/>
    <property type="evidence" value="ECO:0007669"/>
    <property type="project" value="TreeGrafter"/>
</dbReference>
<name>A0A5C1AE10_9BACT</name>